<dbReference type="Proteomes" id="UP000178574">
    <property type="component" value="Unassembled WGS sequence"/>
</dbReference>
<dbReference type="Gene3D" id="1.10.287.1260">
    <property type="match status" value="1"/>
</dbReference>
<keyword evidence="1" id="KW-0812">Transmembrane</keyword>
<keyword evidence="1" id="KW-0472">Membrane</keyword>
<protein>
    <recommendedName>
        <fullName evidence="4">Small-conductance mechanosensitive ion channel</fullName>
    </recommendedName>
</protein>
<sequence length="227" mass="23974">MPIDFAGELIVVSLREVAAAFATFLPLVVLAVIVFAAGFFIAIVVGKAVEQLIRATKIDSLLSKLAFEQAVERAGWRLNTGAFIGGIIKWFIIVAFLLASVNILGERFAPISGFLRDVLSYLPNVVVSALILVIAAIIAQATERAVRGSVEAAGHRGAAAGVLIRWSIWVFAVSAALIQLGIAPQLIQTVMTGLVFAIAGAFALAFGLGGKDIATSALEKMKDELRK</sequence>
<feature type="transmembrane region" description="Helical" evidence="1">
    <location>
        <begin position="20"/>
        <end position="45"/>
    </location>
</feature>
<dbReference type="Pfam" id="PF05552">
    <property type="entry name" value="MS_channel_1st_1"/>
    <property type="match status" value="2"/>
</dbReference>
<evidence type="ECO:0000256" key="1">
    <source>
        <dbReference type="SAM" id="Phobius"/>
    </source>
</evidence>
<evidence type="ECO:0000313" key="3">
    <source>
        <dbReference type="Proteomes" id="UP000178574"/>
    </source>
</evidence>
<accession>A0A1G2K6N3</accession>
<organism evidence="2 3">
    <name type="scientific">Candidatus Sungbacteria bacterium RIFCSPHIGHO2_01_FULL_50_25</name>
    <dbReference type="NCBI Taxonomy" id="1802265"/>
    <lineage>
        <taxon>Bacteria</taxon>
        <taxon>Candidatus Sungiibacteriota</taxon>
    </lineage>
</organism>
<reference evidence="2 3" key="1">
    <citation type="journal article" date="2016" name="Nat. Commun.">
        <title>Thousands of microbial genomes shed light on interconnected biogeochemical processes in an aquifer system.</title>
        <authorList>
            <person name="Anantharaman K."/>
            <person name="Brown C.T."/>
            <person name="Hug L.A."/>
            <person name="Sharon I."/>
            <person name="Castelle C.J."/>
            <person name="Probst A.J."/>
            <person name="Thomas B.C."/>
            <person name="Singh A."/>
            <person name="Wilkins M.J."/>
            <person name="Karaoz U."/>
            <person name="Brodie E.L."/>
            <person name="Williams K.H."/>
            <person name="Hubbard S.S."/>
            <person name="Banfield J.F."/>
        </authorList>
    </citation>
    <scope>NUCLEOTIDE SEQUENCE [LARGE SCALE GENOMIC DNA]</scope>
</reference>
<dbReference type="AlphaFoldDB" id="A0A1G2K6N3"/>
<evidence type="ECO:0000313" key="2">
    <source>
        <dbReference type="EMBL" id="OGZ95025.1"/>
    </source>
</evidence>
<dbReference type="EMBL" id="MHQD01000044">
    <property type="protein sequence ID" value="OGZ95025.1"/>
    <property type="molecule type" value="Genomic_DNA"/>
</dbReference>
<dbReference type="InterPro" id="IPR008910">
    <property type="entry name" value="MSC_TM_helix"/>
</dbReference>
<evidence type="ECO:0008006" key="4">
    <source>
        <dbReference type="Google" id="ProtNLM"/>
    </source>
</evidence>
<gene>
    <name evidence="2" type="ORF">A2847_03070</name>
</gene>
<feature type="transmembrane region" description="Helical" evidence="1">
    <location>
        <begin position="121"/>
        <end position="141"/>
    </location>
</feature>
<keyword evidence="1" id="KW-1133">Transmembrane helix</keyword>
<feature type="transmembrane region" description="Helical" evidence="1">
    <location>
        <begin position="82"/>
        <end position="101"/>
    </location>
</feature>
<feature type="transmembrane region" description="Helical" evidence="1">
    <location>
        <begin position="186"/>
        <end position="208"/>
    </location>
</feature>
<comment type="caution">
    <text evidence="2">The sequence shown here is derived from an EMBL/GenBank/DDBJ whole genome shotgun (WGS) entry which is preliminary data.</text>
</comment>
<feature type="transmembrane region" description="Helical" evidence="1">
    <location>
        <begin position="162"/>
        <end position="180"/>
    </location>
</feature>
<name>A0A1G2K6N3_9BACT</name>
<proteinExistence type="predicted"/>